<feature type="region of interest" description="Disordered" evidence="1">
    <location>
        <begin position="34"/>
        <end position="94"/>
    </location>
</feature>
<evidence type="ECO:0000313" key="2">
    <source>
        <dbReference type="EMBL" id="QHT32960.1"/>
    </source>
</evidence>
<dbReference type="AlphaFoldDB" id="A0A6C0EXJ5"/>
<sequence>MSNTLARETRQKLLDGQDIKVVYDEPWFWKCTMSNMEKPDDRNPQRTHTSSRPRIDLGDGVRALSRDPRSEHAQEPEHHDERQLCNMDPENGDD</sequence>
<reference evidence="2" key="1">
    <citation type="journal article" date="2020" name="Nature">
        <title>Giant virus diversity and host interactions through global metagenomics.</title>
        <authorList>
            <person name="Schulz F."/>
            <person name="Roux S."/>
            <person name="Paez-Espino D."/>
            <person name="Jungbluth S."/>
            <person name="Walsh D.A."/>
            <person name="Denef V.J."/>
            <person name="McMahon K.D."/>
            <person name="Konstantinidis K.T."/>
            <person name="Eloe-Fadrosh E.A."/>
            <person name="Kyrpides N.C."/>
            <person name="Woyke T."/>
        </authorList>
    </citation>
    <scope>NUCLEOTIDE SEQUENCE</scope>
    <source>
        <strain evidence="2">GVMAG-M-3300009161-34</strain>
    </source>
</reference>
<dbReference type="EMBL" id="MN738956">
    <property type="protein sequence ID" value="QHT32960.1"/>
    <property type="molecule type" value="Genomic_DNA"/>
</dbReference>
<name>A0A6C0EXJ5_9ZZZZ</name>
<evidence type="ECO:0000256" key="1">
    <source>
        <dbReference type="SAM" id="MobiDB-lite"/>
    </source>
</evidence>
<organism evidence="2">
    <name type="scientific">viral metagenome</name>
    <dbReference type="NCBI Taxonomy" id="1070528"/>
    <lineage>
        <taxon>unclassified sequences</taxon>
        <taxon>metagenomes</taxon>
        <taxon>organismal metagenomes</taxon>
    </lineage>
</organism>
<proteinExistence type="predicted"/>
<accession>A0A6C0EXJ5</accession>
<protein>
    <submittedName>
        <fullName evidence="2">Uncharacterized protein</fullName>
    </submittedName>
</protein>
<feature type="compositionally biased region" description="Basic and acidic residues" evidence="1">
    <location>
        <begin position="53"/>
        <end position="83"/>
    </location>
</feature>